<organism evidence="5 6">
    <name type="scientific">Terracoccus luteus</name>
    <dbReference type="NCBI Taxonomy" id="53356"/>
    <lineage>
        <taxon>Bacteria</taxon>
        <taxon>Bacillati</taxon>
        <taxon>Actinomycetota</taxon>
        <taxon>Actinomycetes</taxon>
        <taxon>Micrococcales</taxon>
        <taxon>Intrasporangiaceae</taxon>
        <taxon>Terracoccus</taxon>
    </lineage>
</organism>
<keyword evidence="1" id="KW-0805">Transcription regulation</keyword>
<dbReference type="InterPro" id="IPR010982">
    <property type="entry name" value="Lambda_DNA-bd_dom_sf"/>
</dbReference>
<proteinExistence type="predicted"/>
<evidence type="ECO:0000259" key="4">
    <source>
        <dbReference type="PROSITE" id="PS50932"/>
    </source>
</evidence>
<dbReference type="Gene3D" id="1.10.260.40">
    <property type="entry name" value="lambda repressor-like DNA-binding domains"/>
    <property type="match status" value="1"/>
</dbReference>
<dbReference type="InterPro" id="IPR028082">
    <property type="entry name" value="Peripla_BP_I"/>
</dbReference>
<dbReference type="InterPro" id="IPR000843">
    <property type="entry name" value="HTH_LacI"/>
</dbReference>
<dbReference type="Gene3D" id="3.40.50.2300">
    <property type="match status" value="2"/>
</dbReference>
<dbReference type="PROSITE" id="PS00356">
    <property type="entry name" value="HTH_LACI_1"/>
    <property type="match status" value="1"/>
</dbReference>
<dbReference type="SMART" id="SM00354">
    <property type="entry name" value="HTH_LACI"/>
    <property type="match status" value="1"/>
</dbReference>
<accession>A0A495Y349</accession>
<evidence type="ECO:0000256" key="1">
    <source>
        <dbReference type="ARBA" id="ARBA00023015"/>
    </source>
</evidence>
<dbReference type="CDD" id="cd06267">
    <property type="entry name" value="PBP1_LacI_sugar_binding-like"/>
    <property type="match status" value="1"/>
</dbReference>
<dbReference type="Pfam" id="PF13377">
    <property type="entry name" value="Peripla_BP_3"/>
    <property type="match status" value="1"/>
</dbReference>
<keyword evidence="3" id="KW-0804">Transcription</keyword>
<dbReference type="AlphaFoldDB" id="A0A495Y349"/>
<dbReference type="SUPFAM" id="SSF47413">
    <property type="entry name" value="lambda repressor-like DNA-binding domains"/>
    <property type="match status" value="1"/>
</dbReference>
<dbReference type="PANTHER" id="PTHR30146:SF109">
    <property type="entry name" value="HTH-TYPE TRANSCRIPTIONAL REGULATOR GALS"/>
    <property type="match status" value="1"/>
</dbReference>
<reference evidence="5 6" key="1">
    <citation type="submission" date="2018-10" db="EMBL/GenBank/DDBJ databases">
        <title>Sequencing the genomes of 1000 actinobacteria strains.</title>
        <authorList>
            <person name="Klenk H.-P."/>
        </authorList>
    </citation>
    <scope>NUCLEOTIDE SEQUENCE [LARGE SCALE GENOMIC DNA]</scope>
    <source>
        <strain evidence="5 6">DSM 44267</strain>
    </source>
</reference>
<dbReference type="Pfam" id="PF00356">
    <property type="entry name" value="LacI"/>
    <property type="match status" value="1"/>
</dbReference>
<dbReference type="SUPFAM" id="SSF53822">
    <property type="entry name" value="Periplasmic binding protein-like I"/>
    <property type="match status" value="1"/>
</dbReference>
<dbReference type="EMBL" id="RBXT01000001">
    <property type="protein sequence ID" value="RKT79606.1"/>
    <property type="molecule type" value="Genomic_DNA"/>
</dbReference>
<dbReference type="GO" id="GO:0000976">
    <property type="term" value="F:transcription cis-regulatory region binding"/>
    <property type="evidence" value="ECO:0007669"/>
    <property type="project" value="TreeGrafter"/>
</dbReference>
<dbReference type="PROSITE" id="PS50932">
    <property type="entry name" value="HTH_LACI_2"/>
    <property type="match status" value="1"/>
</dbReference>
<dbReference type="Proteomes" id="UP000278440">
    <property type="component" value="Unassembled WGS sequence"/>
</dbReference>
<evidence type="ECO:0000313" key="6">
    <source>
        <dbReference type="Proteomes" id="UP000278440"/>
    </source>
</evidence>
<dbReference type="GO" id="GO:0003700">
    <property type="term" value="F:DNA-binding transcription factor activity"/>
    <property type="evidence" value="ECO:0007669"/>
    <property type="project" value="TreeGrafter"/>
</dbReference>
<dbReference type="CDD" id="cd01392">
    <property type="entry name" value="HTH_LacI"/>
    <property type="match status" value="1"/>
</dbReference>
<keyword evidence="2" id="KW-0238">DNA-binding</keyword>
<name>A0A495Y349_9MICO</name>
<gene>
    <name evidence="5" type="ORF">DFJ68_3080</name>
</gene>
<dbReference type="InterPro" id="IPR046335">
    <property type="entry name" value="LacI/GalR-like_sensor"/>
</dbReference>
<keyword evidence="6" id="KW-1185">Reference proteome</keyword>
<evidence type="ECO:0000256" key="3">
    <source>
        <dbReference type="ARBA" id="ARBA00023163"/>
    </source>
</evidence>
<protein>
    <submittedName>
        <fullName evidence="5">LacI family transcriptional regulator</fullName>
    </submittedName>
</protein>
<sequence>MTAAPPGPRAGGVRPPGTARATMKDVAALSGVSLKTVSRVVNDEPGVSPDLRERVRRAASRLDYSHNVQASNLRRSDRRTGTVGALLQDVGNSFSAALLRALEDVSREHATAVLAASLDEEPDRERELARGLVARRVDGLVIMPATERQDYLAHELRSGLPVVFVDREPHGVEADSVTVDNALGGELGARHLLRRGHRRLAFLSDLVSIQTAERRRAGFRRAVSTVAGAEVVERTDLRTAAAAEREVLGLFASGDGPTAVFAGRNEMAVGAARALRSLGLSHRVALVGFDDFPLADLLDPGLTVVRQDAARIGSEVGRLLFQRIQGDAGPPRRIVLEPTLVERGSGEIPPSD</sequence>
<comment type="caution">
    <text evidence="5">The sequence shown here is derived from an EMBL/GenBank/DDBJ whole genome shotgun (WGS) entry which is preliminary data.</text>
</comment>
<evidence type="ECO:0000256" key="2">
    <source>
        <dbReference type="ARBA" id="ARBA00023125"/>
    </source>
</evidence>
<dbReference type="PANTHER" id="PTHR30146">
    <property type="entry name" value="LACI-RELATED TRANSCRIPTIONAL REPRESSOR"/>
    <property type="match status" value="1"/>
</dbReference>
<dbReference type="PRINTS" id="PR00036">
    <property type="entry name" value="HTHLACI"/>
</dbReference>
<evidence type="ECO:0000313" key="5">
    <source>
        <dbReference type="EMBL" id="RKT79606.1"/>
    </source>
</evidence>
<feature type="domain" description="HTH lacI-type" evidence="4">
    <location>
        <begin position="21"/>
        <end position="75"/>
    </location>
</feature>